<dbReference type="InterPro" id="IPR015813">
    <property type="entry name" value="Pyrv/PenolPyrv_kinase-like_dom"/>
</dbReference>
<reference evidence="5 6" key="1">
    <citation type="submission" date="2024-09" db="EMBL/GenBank/DDBJ databases">
        <authorList>
            <person name="Sun Q."/>
            <person name="Mori K."/>
        </authorList>
    </citation>
    <scope>NUCLEOTIDE SEQUENCE [LARGE SCALE GENOMIC DNA]</scope>
    <source>
        <strain evidence="5 6">TBRC 3947</strain>
    </source>
</reference>
<evidence type="ECO:0000256" key="1">
    <source>
        <dbReference type="ARBA" id="ARBA00001946"/>
    </source>
</evidence>
<gene>
    <name evidence="5" type="ORF">ACFFIA_15650</name>
</gene>
<dbReference type="PANTHER" id="PTHR32308:SF10">
    <property type="entry name" value="CITRATE LYASE SUBUNIT BETA"/>
    <property type="match status" value="1"/>
</dbReference>
<keyword evidence="3" id="KW-0460">Magnesium</keyword>
<comment type="cofactor">
    <cofactor evidence="1">
        <name>Mg(2+)</name>
        <dbReference type="ChEBI" id="CHEBI:18420"/>
    </cofactor>
</comment>
<evidence type="ECO:0000256" key="3">
    <source>
        <dbReference type="ARBA" id="ARBA00022842"/>
    </source>
</evidence>
<dbReference type="PIRSF" id="PIRSF015582">
    <property type="entry name" value="Cit_lyase_B"/>
    <property type="match status" value="1"/>
</dbReference>
<organism evidence="5 6">
    <name type="scientific">Phytohabitans kaempferiae</name>
    <dbReference type="NCBI Taxonomy" id="1620943"/>
    <lineage>
        <taxon>Bacteria</taxon>
        <taxon>Bacillati</taxon>
        <taxon>Actinomycetota</taxon>
        <taxon>Actinomycetes</taxon>
        <taxon>Micromonosporales</taxon>
        <taxon>Micromonosporaceae</taxon>
    </lineage>
</organism>
<feature type="domain" description="HpcH/HpaI aldolase/citrate lyase" evidence="4">
    <location>
        <begin position="7"/>
        <end position="211"/>
    </location>
</feature>
<dbReference type="PANTHER" id="PTHR32308">
    <property type="entry name" value="LYASE BETA SUBUNIT, PUTATIVE (AFU_ORTHOLOGUE AFUA_4G13030)-RELATED"/>
    <property type="match status" value="1"/>
</dbReference>
<keyword evidence="5" id="KW-0456">Lyase</keyword>
<keyword evidence="6" id="KW-1185">Reference proteome</keyword>
<evidence type="ECO:0000259" key="4">
    <source>
        <dbReference type="Pfam" id="PF03328"/>
    </source>
</evidence>
<dbReference type="RefSeq" id="WP_377251499.1">
    <property type="nucleotide sequence ID" value="NZ_JBHLUH010000023.1"/>
</dbReference>
<dbReference type="SUPFAM" id="SSF51621">
    <property type="entry name" value="Phosphoenolpyruvate/pyruvate domain"/>
    <property type="match status" value="1"/>
</dbReference>
<protein>
    <submittedName>
        <fullName evidence="5">HpcH/HpaI aldolase/citrate lyase family protein</fullName>
    </submittedName>
</protein>
<dbReference type="InterPro" id="IPR005000">
    <property type="entry name" value="Aldolase/citrate-lyase_domain"/>
</dbReference>
<dbReference type="EMBL" id="JBHLUH010000023">
    <property type="protein sequence ID" value="MFC0529092.1"/>
    <property type="molecule type" value="Genomic_DNA"/>
</dbReference>
<comment type="caution">
    <text evidence="5">The sequence shown here is derived from an EMBL/GenBank/DDBJ whole genome shotgun (WGS) entry which is preliminary data.</text>
</comment>
<dbReference type="InterPro" id="IPR040442">
    <property type="entry name" value="Pyrv_kinase-like_dom_sf"/>
</dbReference>
<dbReference type="GO" id="GO:0016829">
    <property type="term" value="F:lyase activity"/>
    <property type="evidence" value="ECO:0007669"/>
    <property type="project" value="UniProtKB-KW"/>
</dbReference>
<sequence length="273" mass="28559">MTVDDARSLLFVPADRPDRFGKAVGSGADLVILDLEDAVLPERKGDGRAAVERAHAGGAGRFVVRVNAATSEHFALDCAALARSAAPVPVMLPKVEGRAQMSALLDRLPGTRVLALVETARGVLAAREIAAHPATARLAFGSVDFSLDTGAREPSDTTTWARAQLVLASAAERRPGPVDGVTPRLDDPELCAADSALAATQGFTGRLCVHPAQVAPVNRAFTPSADELRWARRVLASLEAGAASVDGEMLDGPVRARAAAVVRRAERHQEDGS</sequence>
<evidence type="ECO:0000256" key="2">
    <source>
        <dbReference type="ARBA" id="ARBA00022723"/>
    </source>
</evidence>
<dbReference type="Gene3D" id="3.20.20.60">
    <property type="entry name" value="Phosphoenolpyruvate-binding domains"/>
    <property type="match status" value="1"/>
</dbReference>
<dbReference type="Pfam" id="PF03328">
    <property type="entry name" value="HpcH_HpaI"/>
    <property type="match status" value="1"/>
</dbReference>
<name>A0ABV6M331_9ACTN</name>
<accession>A0ABV6M331</accession>
<dbReference type="InterPro" id="IPR011206">
    <property type="entry name" value="Citrate_lyase_beta/mcl1/mcl2"/>
</dbReference>
<evidence type="ECO:0000313" key="5">
    <source>
        <dbReference type="EMBL" id="MFC0529092.1"/>
    </source>
</evidence>
<evidence type="ECO:0000313" key="6">
    <source>
        <dbReference type="Proteomes" id="UP001589867"/>
    </source>
</evidence>
<dbReference type="Proteomes" id="UP001589867">
    <property type="component" value="Unassembled WGS sequence"/>
</dbReference>
<proteinExistence type="predicted"/>
<keyword evidence="2" id="KW-0479">Metal-binding</keyword>